<evidence type="ECO:0000256" key="1">
    <source>
        <dbReference type="SAM" id="MobiDB-lite"/>
    </source>
</evidence>
<dbReference type="InterPro" id="IPR000719">
    <property type="entry name" value="Prot_kinase_dom"/>
</dbReference>
<organism evidence="3 4">
    <name type="scientific">Tritrichomonas musculus</name>
    <dbReference type="NCBI Taxonomy" id="1915356"/>
    <lineage>
        <taxon>Eukaryota</taxon>
        <taxon>Metamonada</taxon>
        <taxon>Parabasalia</taxon>
        <taxon>Tritrichomonadida</taxon>
        <taxon>Tritrichomonadidae</taxon>
        <taxon>Tritrichomonas</taxon>
    </lineage>
</organism>
<dbReference type="SMART" id="SM00220">
    <property type="entry name" value="S_TKc"/>
    <property type="match status" value="1"/>
</dbReference>
<dbReference type="EMBL" id="JAPFFF010000050">
    <property type="protein sequence ID" value="KAK8839739.1"/>
    <property type="molecule type" value="Genomic_DNA"/>
</dbReference>
<reference evidence="3 4" key="1">
    <citation type="submission" date="2024-04" db="EMBL/GenBank/DDBJ databases">
        <title>Tritrichomonas musculus Genome.</title>
        <authorList>
            <person name="Alves-Ferreira E."/>
            <person name="Grigg M."/>
            <person name="Lorenzi H."/>
            <person name="Galac M."/>
        </authorList>
    </citation>
    <scope>NUCLEOTIDE SEQUENCE [LARGE SCALE GENOMIC DNA]</scope>
    <source>
        <strain evidence="3 4">EAF2021</strain>
    </source>
</reference>
<protein>
    <recommendedName>
        <fullName evidence="2">Protein kinase domain-containing protein</fullName>
    </recommendedName>
</protein>
<feature type="domain" description="Protein kinase" evidence="2">
    <location>
        <begin position="23"/>
        <end position="274"/>
    </location>
</feature>
<dbReference type="PANTHER" id="PTHR24362">
    <property type="entry name" value="SERINE/THREONINE-PROTEIN KINASE NEK"/>
    <property type="match status" value="1"/>
</dbReference>
<comment type="caution">
    <text evidence="3">The sequence shown here is derived from an EMBL/GenBank/DDBJ whole genome shotgun (WGS) entry which is preliminary data.</text>
</comment>
<dbReference type="Proteomes" id="UP001470230">
    <property type="component" value="Unassembled WGS sequence"/>
</dbReference>
<keyword evidence="4" id="KW-1185">Reference proteome</keyword>
<dbReference type="InterPro" id="IPR008271">
    <property type="entry name" value="Ser/Thr_kinase_AS"/>
</dbReference>
<evidence type="ECO:0000259" key="2">
    <source>
        <dbReference type="PROSITE" id="PS50011"/>
    </source>
</evidence>
<accession>A0ABR2H0N0</accession>
<dbReference type="Gene3D" id="1.10.510.10">
    <property type="entry name" value="Transferase(Phosphotransferase) domain 1"/>
    <property type="match status" value="1"/>
</dbReference>
<proteinExistence type="predicted"/>
<name>A0ABR2H0N0_9EUKA</name>
<feature type="region of interest" description="Disordered" evidence="1">
    <location>
        <begin position="349"/>
        <end position="369"/>
    </location>
</feature>
<feature type="region of interest" description="Disordered" evidence="1">
    <location>
        <begin position="313"/>
        <end position="333"/>
    </location>
</feature>
<dbReference type="PROSITE" id="PS50011">
    <property type="entry name" value="PROTEIN_KINASE_DOM"/>
    <property type="match status" value="1"/>
</dbReference>
<evidence type="ECO:0000313" key="4">
    <source>
        <dbReference type="Proteomes" id="UP001470230"/>
    </source>
</evidence>
<dbReference type="Pfam" id="PF00069">
    <property type="entry name" value="Pkinase"/>
    <property type="match status" value="1"/>
</dbReference>
<feature type="compositionally biased region" description="Low complexity" evidence="1">
    <location>
        <begin position="350"/>
        <end position="369"/>
    </location>
</feature>
<dbReference type="InterPro" id="IPR011009">
    <property type="entry name" value="Kinase-like_dom_sf"/>
</dbReference>
<dbReference type="SUPFAM" id="SSF56112">
    <property type="entry name" value="Protein kinase-like (PK-like)"/>
    <property type="match status" value="1"/>
</dbReference>
<evidence type="ECO:0000313" key="3">
    <source>
        <dbReference type="EMBL" id="KAK8839739.1"/>
    </source>
</evidence>
<dbReference type="PANTHER" id="PTHR24362:SF309">
    <property type="entry name" value="PROTEIN KINASE DOMAIN-CONTAINING PROTEIN"/>
    <property type="match status" value="1"/>
</dbReference>
<dbReference type="PROSITE" id="PS00108">
    <property type="entry name" value="PROTEIN_KINASE_ST"/>
    <property type="match status" value="1"/>
</dbReference>
<sequence length="369" mass="42257">MINNEDRSMFLNEIILTLTKHNYELREKIGEGGFASVYKCRNNKYNEIFCVKIIELPEDAKHSLAISFDSEFQTLVKIIHPNIISLFDHFTSQHCLYLILEYCPNGSLSDLIKQIEGPIDYPRLIDLYQQILQAINYIHSIGIAHRDIKPQNILFDIHNRPKLADFGLAEFFQRNQKERDKFGGSLPYMAPELIKFNEFSPESVDVWALGISFYQMATGSLPWISHQIQVEIMSGFICYPPEMDEQILFLLRKMLQPEPSKRASCKQLLELPIFNKTNSINTQHLPPLTPLKQVSYFSPVMSSRYHDGVSTSSPLVFPPQSTKRRRRITGSGSGSSIFFKKRISLSFTFSGSESNSNTPSENTSDSLLK</sequence>
<gene>
    <name evidence="3" type="ORF">M9Y10_031444</name>
</gene>